<proteinExistence type="predicted"/>
<accession>A0A077NME8</accession>
<name>A0A077NME8_XENBV</name>
<gene>
    <name evidence="1" type="ORF">XBFM1_1110012</name>
</gene>
<reference evidence="1" key="1">
    <citation type="submission" date="2013-07" db="EMBL/GenBank/DDBJ databases">
        <title>Sub-species coevolution in mutualistic symbiosis.</title>
        <authorList>
            <person name="Murfin K."/>
            <person name="Klassen J."/>
            <person name="Lee M."/>
            <person name="Forst S."/>
            <person name="Stock P."/>
            <person name="Goodrich-Blair H."/>
        </authorList>
    </citation>
    <scope>NUCLEOTIDE SEQUENCE [LARGE SCALE GENOMIC DNA]</scope>
    <source>
        <strain evidence="1">Feltiae Moldova</strain>
    </source>
</reference>
<organism evidence="1 2">
    <name type="scientific">Xenorhabdus bovienii str. feltiae Moldova</name>
    <dbReference type="NCBI Taxonomy" id="1398200"/>
    <lineage>
        <taxon>Bacteria</taxon>
        <taxon>Pseudomonadati</taxon>
        <taxon>Pseudomonadota</taxon>
        <taxon>Gammaproteobacteria</taxon>
        <taxon>Enterobacterales</taxon>
        <taxon>Morganellaceae</taxon>
        <taxon>Xenorhabdus</taxon>
    </lineage>
</organism>
<comment type="caution">
    <text evidence="1">The sequence shown here is derived from an EMBL/GenBank/DDBJ whole genome shotgun (WGS) entry which is preliminary data.</text>
</comment>
<dbReference type="EMBL" id="CBSV010000015">
    <property type="protein sequence ID" value="CDG99724.1"/>
    <property type="molecule type" value="Genomic_DNA"/>
</dbReference>
<evidence type="ECO:0000313" key="1">
    <source>
        <dbReference type="EMBL" id="CDG99724.1"/>
    </source>
</evidence>
<sequence length="40" mass="4371">MGIPITDGFQIVRIADMKKAALSSLEFELVGQTDRLSCSE</sequence>
<dbReference type="Proteomes" id="UP000028487">
    <property type="component" value="Unassembled WGS sequence"/>
</dbReference>
<protein>
    <submittedName>
        <fullName evidence="1">Uncharacterized protein</fullName>
    </submittedName>
</protein>
<evidence type="ECO:0000313" key="2">
    <source>
        <dbReference type="Proteomes" id="UP000028487"/>
    </source>
</evidence>
<dbReference type="HOGENOM" id="CLU_3298750_0_0_6"/>
<dbReference type="AlphaFoldDB" id="A0A077NME8"/>